<feature type="transmembrane region" description="Helical" evidence="1">
    <location>
        <begin position="38"/>
        <end position="59"/>
    </location>
</feature>
<keyword evidence="1" id="KW-0812">Transmembrane</keyword>
<feature type="transmembrane region" description="Helical" evidence="1">
    <location>
        <begin position="111"/>
        <end position="131"/>
    </location>
</feature>
<gene>
    <name evidence="3" type="ORF">JCM19294_276</name>
</gene>
<evidence type="ECO:0000313" key="3">
    <source>
        <dbReference type="EMBL" id="GAK97737.1"/>
    </source>
</evidence>
<keyword evidence="4" id="KW-1185">Reference proteome</keyword>
<dbReference type="Pfam" id="PF04892">
    <property type="entry name" value="VanZ"/>
    <property type="match status" value="1"/>
</dbReference>
<dbReference type="EMBL" id="BBML01000007">
    <property type="protein sequence ID" value="GAK97737.1"/>
    <property type="molecule type" value="Genomic_DNA"/>
</dbReference>
<evidence type="ECO:0000313" key="4">
    <source>
        <dbReference type="Proteomes" id="UP000029221"/>
    </source>
</evidence>
<keyword evidence="1" id="KW-0472">Membrane</keyword>
<evidence type="ECO:0000259" key="2">
    <source>
        <dbReference type="Pfam" id="PF04892"/>
    </source>
</evidence>
<dbReference type="eggNOG" id="COG5652">
    <property type="taxonomic scope" value="Bacteria"/>
</dbReference>
<name>A0A090Q698_9FLAO</name>
<dbReference type="InterPro" id="IPR006976">
    <property type="entry name" value="VanZ-like"/>
</dbReference>
<dbReference type="STRING" id="319236.BST91_09950"/>
<keyword evidence="1" id="KW-1133">Transmembrane helix</keyword>
<evidence type="ECO:0000256" key="1">
    <source>
        <dbReference type="SAM" id="Phobius"/>
    </source>
</evidence>
<sequence length="140" mass="16037">MKHLLKGVAPVYTLVIAYLSLTSLPFPIPFELSFQDKVYHAIAYSIMAIVWYFFFYVGYVSKFPDYSWNIKNILEDFSRTVVIGAMVLSFIIGVLIELGQGYFSQNRSMDIFDVFANVFGIIIGAFLLYVISKMLQIKKS</sequence>
<dbReference type="PANTHER" id="PTHR28008:SF1">
    <property type="entry name" value="DOMAIN PROTEIN, PUTATIVE (AFU_ORTHOLOGUE AFUA_3G10980)-RELATED"/>
    <property type="match status" value="1"/>
</dbReference>
<feature type="transmembrane region" description="Helical" evidence="1">
    <location>
        <begin position="80"/>
        <end position="99"/>
    </location>
</feature>
<accession>A0A090Q698</accession>
<dbReference type="AlphaFoldDB" id="A0A090Q698"/>
<reference evidence="3" key="1">
    <citation type="journal article" date="2014" name="Genome Announc.">
        <title>Draft Genome Sequences of Marine Flavobacterium Nonlabens Strains NR17, NR24, NR27, NR32, NR33, and Ara13.</title>
        <authorList>
            <person name="Nakanishi M."/>
            <person name="Meirelles P."/>
            <person name="Suzuki R."/>
            <person name="Takatani N."/>
            <person name="Mino S."/>
            <person name="Suda W."/>
            <person name="Oshima K."/>
            <person name="Hattori M."/>
            <person name="Ohkuma M."/>
            <person name="Hosokawa M."/>
            <person name="Miyashita K."/>
            <person name="Thompson F.L."/>
            <person name="Niwa A."/>
            <person name="Sawabe T."/>
            <person name="Sawabe T."/>
        </authorList>
    </citation>
    <scope>NUCLEOTIDE SEQUENCE [LARGE SCALE GENOMIC DNA]</scope>
    <source>
        <strain evidence="3">JCM 19294</strain>
    </source>
</reference>
<dbReference type="PANTHER" id="PTHR28008">
    <property type="entry name" value="DOMAIN PROTEIN, PUTATIVE (AFU_ORTHOLOGUE AFUA_3G10980)-RELATED"/>
    <property type="match status" value="1"/>
</dbReference>
<feature type="transmembrane region" description="Helical" evidence="1">
    <location>
        <begin position="7"/>
        <end position="26"/>
    </location>
</feature>
<dbReference type="RefSeq" id="WP_152557429.1">
    <property type="nucleotide sequence ID" value="NZ_BBML01000007.1"/>
</dbReference>
<feature type="domain" description="VanZ-like" evidence="2">
    <location>
        <begin position="51"/>
        <end position="131"/>
    </location>
</feature>
<dbReference type="Proteomes" id="UP000029221">
    <property type="component" value="Unassembled WGS sequence"/>
</dbReference>
<proteinExistence type="predicted"/>
<organism evidence="3 4">
    <name type="scientific">Nonlabens tegetincola</name>
    <dbReference type="NCBI Taxonomy" id="323273"/>
    <lineage>
        <taxon>Bacteria</taxon>
        <taxon>Pseudomonadati</taxon>
        <taxon>Bacteroidota</taxon>
        <taxon>Flavobacteriia</taxon>
        <taxon>Flavobacteriales</taxon>
        <taxon>Flavobacteriaceae</taxon>
        <taxon>Nonlabens</taxon>
    </lineage>
</organism>
<comment type="caution">
    <text evidence="3">The sequence shown here is derived from an EMBL/GenBank/DDBJ whole genome shotgun (WGS) entry which is preliminary data.</text>
</comment>
<protein>
    <recommendedName>
        <fullName evidence="2">VanZ-like domain-containing protein</fullName>
    </recommendedName>
</protein>